<keyword evidence="2 6" id="KW-0812">Transmembrane</keyword>
<evidence type="ECO:0000256" key="2">
    <source>
        <dbReference type="ARBA" id="ARBA00022692"/>
    </source>
</evidence>
<evidence type="ECO:0000256" key="3">
    <source>
        <dbReference type="ARBA" id="ARBA00022989"/>
    </source>
</evidence>
<name>A0A9P4X206_9PLEO</name>
<keyword evidence="4 6" id="KW-0472">Membrane</keyword>
<gene>
    <name evidence="7" type="ORF">E8E12_011614</name>
</gene>
<accession>A0A9P4X206</accession>
<evidence type="ECO:0000313" key="8">
    <source>
        <dbReference type="Proteomes" id="UP000758155"/>
    </source>
</evidence>
<evidence type="ECO:0000256" key="4">
    <source>
        <dbReference type="ARBA" id="ARBA00023136"/>
    </source>
</evidence>
<feature type="region of interest" description="Disordered" evidence="5">
    <location>
        <begin position="264"/>
        <end position="287"/>
    </location>
</feature>
<feature type="transmembrane region" description="Helical" evidence="6">
    <location>
        <begin position="121"/>
        <end position="143"/>
    </location>
</feature>
<keyword evidence="3 6" id="KW-1133">Transmembrane helix</keyword>
<evidence type="ECO:0000256" key="5">
    <source>
        <dbReference type="SAM" id="MobiDB-lite"/>
    </source>
</evidence>
<dbReference type="InterPro" id="IPR007568">
    <property type="entry name" value="RTA1"/>
</dbReference>
<dbReference type="EMBL" id="SWKV01000002">
    <property type="protein sequence ID" value="KAF3047757.1"/>
    <property type="molecule type" value="Genomic_DNA"/>
</dbReference>
<evidence type="ECO:0000256" key="1">
    <source>
        <dbReference type="ARBA" id="ARBA00004141"/>
    </source>
</evidence>
<evidence type="ECO:0000313" key="7">
    <source>
        <dbReference type="EMBL" id="KAF3047757.1"/>
    </source>
</evidence>
<proteinExistence type="predicted"/>
<feature type="transmembrane region" description="Helical" evidence="6">
    <location>
        <begin position="155"/>
        <end position="177"/>
    </location>
</feature>
<dbReference type="AlphaFoldDB" id="A0A9P4X206"/>
<feature type="transmembrane region" description="Helical" evidence="6">
    <location>
        <begin position="198"/>
        <end position="216"/>
    </location>
</feature>
<sequence length="287" mass="32148">MVELKPYRGDYYLWNYIPSTPAAAIFATLFALGTGYITWRLIRTRAWFCIAFAIGGLFELVGYCARAAARDKTDQLMPYVIQNILILFAPALFAASVYMVLGRLIRALHADSHSVVPVRWLTKLFVCGDVVSFVVQASGGGIMSTGNSMKLGENIILGGLFVQIVIFGVFAVTAAVFHRRVNRQPTRAFLETSTSWKTIMTMMYVVSALIMIRSIFRVVEYIMGHDGYPLRNEWTLYIFDALLMFGVVASFAWRFPGGVVPGKRKDRNTGEPSVELQNSMNYSSELK</sequence>
<comment type="subcellular location">
    <subcellularLocation>
        <location evidence="1">Membrane</location>
        <topology evidence="1">Multi-pass membrane protein</topology>
    </subcellularLocation>
</comment>
<feature type="transmembrane region" description="Helical" evidence="6">
    <location>
        <begin position="236"/>
        <end position="255"/>
    </location>
</feature>
<dbReference type="PANTHER" id="PTHR31465:SF27">
    <property type="entry name" value="DOMAIN PROTEIN, PUTATIVE (AFU_ORTHOLOGUE AFUA_3G01030)-RELATED"/>
    <property type="match status" value="1"/>
</dbReference>
<organism evidence="7 8">
    <name type="scientific">Didymella heteroderae</name>
    <dbReference type="NCBI Taxonomy" id="1769908"/>
    <lineage>
        <taxon>Eukaryota</taxon>
        <taxon>Fungi</taxon>
        <taxon>Dikarya</taxon>
        <taxon>Ascomycota</taxon>
        <taxon>Pezizomycotina</taxon>
        <taxon>Dothideomycetes</taxon>
        <taxon>Pleosporomycetidae</taxon>
        <taxon>Pleosporales</taxon>
        <taxon>Pleosporineae</taxon>
        <taxon>Didymellaceae</taxon>
        <taxon>Didymella</taxon>
    </lineage>
</organism>
<reference evidence="7" key="1">
    <citation type="submission" date="2019-04" db="EMBL/GenBank/DDBJ databases">
        <title>Sequencing of skin fungus with MAO and IRED activity.</title>
        <authorList>
            <person name="Marsaioli A.J."/>
            <person name="Bonatto J.M.C."/>
            <person name="Reis Junior O."/>
        </authorList>
    </citation>
    <scope>NUCLEOTIDE SEQUENCE</scope>
    <source>
        <strain evidence="7">28M1</strain>
    </source>
</reference>
<evidence type="ECO:0000256" key="6">
    <source>
        <dbReference type="SAM" id="Phobius"/>
    </source>
</evidence>
<feature type="transmembrane region" description="Helical" evidence="6">
    <location>
        <begin position="46"/>
        <end position="68"/>
    </location>
</feature>
<dbReference type="GO" id="GO:0016020">
    <property type="term" value="C:membrane"/>
    <property type="evidence" value="ECO:0007669"/>
    <property type="project" value="UniProtKB-SubCell"/>
</dbReference>
<feature type="transmembrane region" description="Helical" evidence="6">
    <location>
        <begin position="20"/>
        <end position="39"/>
    </location>
</feature>
<keyword evidence="8" id="KW-1185">Reference proteome</keyword>
<feature type="compositionally biased region" description="Polar residues" evidence="5">
    <location>
        <begin position="275"/>
        <end position="287"/>
    </location>
</feature>
<dbReference type="OrthoDB" id="3358017at2759"/>
<comment type="caution">
    <text evidence="7">The sequence shown here is derived from an EMBL/GenBank/DDBJ whole genome shotgun (WGS) entry which is preliminary data.</text>
</comment>
<dbReference type="Pfam" id="PF04479">
    <property type="entry name" value="RTA1"/>
    <property type="match status" value="1"/>
</dbReference>
<dbReference type="PANTHER" id="PTHR31465">
    <property type="entry name" value="PROTEIN RTA1-RELATED"/>
    <property type="match status" value="1"/>
</dbReference>
<protein>
    <submittedName>
        <fullName evidence="7">Uncharacterized protein</fullName>
    </submittedName>
</protein>
<dbReference type="Proteomes" id="UP000758155">
    <property type="component" value="Unassembled WGS sequence"/>
</dbReference>
<feature type="transmembrane region" description="Helical" evidence="6">
    <location>
        <begin position="80"/>
        <end position="101"/>
    </location>
</feature>